<dbReference type="AlphaFoldDB" id="X0X524"/>
<dbReference type="InterPro" id="IPR043502">
    <property type="entry name" value="DNA/RNA_pol_sf"/>
</dbReference>
<gene>
    <name evidence="2" type="ORF">S01H1_69203</name>
</gene>
<evidence type="ECO:0000313" key="2">
    <source>
        <dbReference type="EMBL" id="GAG38115.1"/>
    </source>
</evidence>
<name>X0X524_9ZZZZ</name>
<feature type="non-terminal residue" evidence="2">
    <location>
        <position position="247"/>
    </location>
</feature>
<reference evidence="2" key="1">
    <citation type="journal article" date="2014" name="Front. Microbiol.">
        <title>High frequency of phylogenetically diverse reductive dehalogenase-homologous genes in deep subseafloor sedimentary metagenomes.</title>
        <authorList>
            <person name="Kawai M."/>
            <person name="Futagami T."/>
            <person name="Toyoda A."/>
            <person name="Takaki Y."/>
            <person name="Nishi S."/>
            <person name="Hori S."/>
            <person name="Arai W."/>
            <person name="Tsubouchi T."/>
            <person name="Morono Y."/>
            <person name="Uchiyama I."/>
            <person name="Ito T."/>
            <person name="Fujiyama A."/>
            <person name="Inagaki F."/>
            <person name="Takami H."/>
        </authorList>
    </citation>
    <scope>NUCLEOTIDE SEQUENCE</scope>
    <source>
        <strain evidence="2">Expedition CK06-06</strain>
    </source>
</reference>
<feature type="compositionally biased region" description="Basic and acidic residues" evidence="1">
    <location>
        <begin position="81"/>
        <end position="92"/>
    </location>
</feature>
<feature type="region of interest" description="Disordered" evidence="1">
    <location>
        <begin position="1"/>
        <end position="135"/>
    </location>
</feature>
<dbReference type="EMBL" id="BARS01045929">
    <property type="protein sequence ID" value="GAG38115.1"/>
    <property type="molecule type" value="Genomic_DNA"/>
</dbReference>
<evidence type="ECO:0000256" key="1">
    <source>
        <dbReference type="SAM" id="MobiDB-lite"/>
    </source>
</evidence>
<feature type="compositionally biased region" description="Basic and acidic residues" evidence="1">
    <location>
        <begin position="125"/>
        <end position="134"/>
    </location>
</feature>
<proteinExistence type="predicted"/>
<organism evidence="2">
    <name type="scientific">marine sediment metagenome</name>
    <dbReference type="NCBI Taxonomy" id="412755"/>
    <lineage>
        <taxon>unclassified sequences</taxon>
        <taxon>metagenomes</taxon>
        <taxon>ecological metagenomes</taxon>
    </lineage>
</organism>
<dbReference type="SUPFAM" id="SSF56672">
    <property type="entry name" value="DNA/RNA polymerases"/>
    <property type="match status" value="1"/>
</dbReference>
<feature type="non-terminal residue" evidence="2">
    <location>
        <position position="1"/>
    </location>
</feature>
<sequence>RACVPEAKPATDQKQARQRPIRRDGVLDGGTRRKLTKITGETLFGPAEKVFGPSPSGREAYKGRTRNRRNDAVQGVGGGHTTDEPRDNRGEGRAATSTKRSKQGKAAGLPPRGKAQSRTKPSRRKAPERLDKARKLQRTLYRVAKSQPERRFTLLYDKVCRPDILEEAWRRVRSKGKAAGVDQIGINEIREYGEDRFLSELRQELESGTYRASKVRRVHIPKPGQPGRTRPLGIPTVKDRVAQMAVK</sequence>
<comment type="caution">
    <text evidence="2">The sequence shown here is derived from an EMBL/GenBank/DDBJ whole genome shotgun (WGS) entry which is preliminary data.</text>
</comment>
<evidence type="ECO:0008006" key="3">
    <source>
        <dbReference type="Google" id="ProtNLM"/>
    </source>
</evidence>
<protein>
    <recommendedName>
        <fullName evidence="3">Reverse transcriptase domain-containing protein</fullName>
    </recommendedName>
</protein>
<accession>X0X524</accession>
<feature type="compositionally biased region" description="Basic residues" evidence="1">
    <location>
        <begin position="115"/>
        <end position="124"/>
    </location>
</feature>
<feature type="compositionally biased region" description="Basic and acidic residues" evidence="1">
    <location>
        <begin position="9"/>
        <end position="26"/>
    </location>
</feature>